<dbReference type="Proteomes" id="UP000694559">
    <property type="component" value="Unplaced"/>
</dbReference>
<proteinExistence type="predicted"/>
<accession>A0A8C6V7L4</accession>
<feature type="region of interest" description="Disordered" evidence="1">
    <location>
        <begin position="54"/>
        <end position="75"/>
    </location>
</feature>
<evidence type="ECO:0000313" key="3">
    <source>
        <dbReference type="Proteomes" id="UP000694559"/>
    </source>
</evidence>
<protein>
    <submittedName>
        <fullName evidence="2">Uncharacterized protein</fullName>
    </submittedName>
</protein>
<dbReference type="AlphaFoldDB" id="A0A8C6V7L4"/>
<reference evidence="2" key="1">
    <citation type="submission" date="2025-08" db="UniProtKB">
        <authorList>
            <consortium name="Ensembl"/>
        </authorList>
    </citation>
    <scope>IDENTIFICATION</scope>
</reference>
<organism evidence="2 3">
    <name type="scientific">Naja naja</name>
    <name type="common">Indian cobra</name>
    <dbReference type="NCBI Taxonomy" id="35670"/>
    <lineage>
        <taxon>Eukaryota</taxon>
        <taxon>Metazoa</taxon>
        <taxon>Chordata</taxon>
        <taxon>Craniata</taxon>
        <taxon>Vertebrata</taxon>
        <taxon>Euteleostomi</taxon>
        <taxon>Lepidosauria</taxon>
        <taxon>Squamata</taxon>
        <taxon>Bifurcata</taxon>
        <taxon>Unidentata</taxon>
        <taxon>Episquamata</taxon>
        <taxon>Toxicofera</taxon>
        <taxon>Serpentes</taxon>
        <taxon>Colubroidea</taxon>
        <taxon>Elapidae</taxon>
        <taxon>Elapinae</taxon>
        <taxon>Naja</taxon>
    </lineage>
</organism>
<dbReference type="Ensembl" id="ENSNNAT00000002371.1">
    <property type="protein sequence ID" value="ENSNNAP00000002257.1"/>
    <property type="gene ID" value="ENSNNAG00000001573.1"/>
</dbReference>
<evidence type="ECO:0000313" key="2">
    <source>
        <dbReference type="Ensembl" id="ENSNNAP00000002257.1"/>
    </source>
</evidence>
<reference evidence="2" key="2">
    <citation type="submission" date="2025-09" db="UniProtKB">
        <authorList>
            <consortium name="Ensembl"/>
        </authorList>
    </citation>
    <scope>IDENTIFICATION</scope>
</reference>
<name>A0A8C6V7L4_NAJNA</name>
<sequence length="103" mass="11874">MPTPGVGREWDFAVSFPCHAHQATPTKPVVKLFESQHWERSLFSPLEAAFSEKPDWPQSKAMRSETAWPRLKTPRRSCTSLRDENMCLRTERREMKADAALDS</sequence>
<keyword evidence="3" id="KW-1185">Reference proteome</keyword>
<evidence type="ECO:0000256" key="1">
    <source>
        <dbReference type="SAM" id="MobiDB-lite"/>
    </source>
</evidence>
<dbReference type="OrthoDB" id="10641616at2759"/>